<organism evidence="1 2">
    <name type="scientific">Magallana gigas</name>
    <name type="common">Pacific oyster</name>
    <name type="synonym">Crassostrea gigas</name>
    <dbReference type="NCBI Taxonomy" id="29159"/>
    <lineage>
        <taxon>Eukaryota</taxon>
        <taxon>Metazoa</taxon>
        <taxon>Spiralia</taxon>
        <taxon>Lophotrochozoa</taxon>
        <taxon>Mollusca</taxon>
        <taxon>Bivalvia</taxon>
        <taxon>Autobranchia</taxon>
        <taxon>Pteriomorphia</taxon>
        <taxon>Ostreida</taxon>
        <taxon>Ostreoidea</taxon>
        <taxon>Ostreidae</taxon>
        <taxon>Magallana</taxon>
    </lineage>
</organism>
<sequence>MECKKTCSYLILPSQEEFDDDDDDDVPLSCLQFSSEEDKEDDIPLVDLQRKMRLLPDTGSMTAEEYLVVDEEDEEEETGQQLKDVDIMLLTPLSATEKEKGICSEALDILWKVMDMVRRRQASELQQKKMTDFLSGSDEIINFSSVNNY</sequence>
<proteinExistence type="predicted"/>
<dbReference type="EnsemblMetazoa" id="G7987.1">
    <property type="protein sequence ID" value="G7987.1:cds"/>
    <property type="gene ID" value="G7987"/>
</dbReference>
<evidence type="ECO:0000313" key="1">
    <source>
        <dbReference type="EnsemblMetazoa" id="G7987.1:cds"/>
    </source>
</evidence>
<evidence type="ECO:0000313" key="2">
    <source>
        <dbReference type="Proteomes" id="UP000005408"/>
    </source>
</evidence>
<dbReference type="Proteomes" id="UP000005408">
    <property type="component" value="Unassembled WGS sequence"/>
</dbReference>
<protein>
    <submittedName>
        <fullName evidence="1">Uncharacterized protein</fullName>
    </submittedName>
</protein>
<dbReference type="AlphaFoldDB" id="A0A8W8NM95"/>
<keyword evidence="2" id="KW-1185">Reference proteome</keyword>
<name>A0A8W8NM95_MAGGI</name>
<accession>A0A8W8NM95</accession>
<reference evidence="1" key="1">
    <citation type="submission" date="2022-08" db="UniProtKB">
        <authorList>
            <consortium name="EnsemblMetazoa"/>
        </authorList>
    </citation>
    <scope>IDENTIFICATION</scope>
    <source>
        <strain evidence="1">05x7-T-G4-1.051#20</strain>
    </source>
</reference>